<feature type="compositionally biased region" description="Basic and acidic residues" evidence="2">
    <location>
        <begin position="889"/>
        <end position="899"/>
    </location>
</feature>
<reference evidence="4 5" key="1">
    <citation type="submission" date="2023-11" db="UniProtKB">
        <authorList>
            <consortium name="WormBaseParasite"/>
        </authorList>
    </citation>
    <scope>IDENTIFICATION</scope>
</reference>
<dbReference type="WBParaSite" id="SMRG1_14910.1">
    <property type="protein sequence ID" value="SMRG1_14910.1"/>
    <property type="gene ID" value="SMRG1_14910"/>
</dbReference>
<feature type="region of interest" description="Disordered" evidence="2">
    <location>
        <begin position="1256"/>
        <end position="1279"/>
    </location>
</feature>
<proteinExistence type="predicted"/>
<organism evidence="3 5">
    <name type="scientific">Schistosoma margrebowiei</name>
    <dbReference type="NCBI Taxonomy" id="48269"/>
    <lineage>
        <taxon>Eukaryota</taxon>
        <taxon>Metazoa</taxon>
        <taxon>Spiralia</taxon>
        <taxon>Lophotrochozoa</taxon>
        <taxon>Platyhelminthes</taxon>
        <taxon>Trematoda</taxon>
        <taxon>Digenea</taxon>
        <taxon>Strigeidida</taxon>
        <taxon>Schistosomatoidea</taxon>
        <taxon>Schistosomatidae</taxon>
        <taxon>Schistosoma</taxon>
    </lineage>
</organism>
<feature type="compositionally biased region" description="Polar residues" evidence="2">
    <location>
        <begin position="836"/>
        <end position="862"/>
    </location>
</feature>
<feature type="region of interest" description="Disordered" evidence="2">
    <location>
        <begin position="836"/>
        <end position="987"/>
    </location>
</feature>
<name>A0AA84Z6H2_9TREM</name>
<feature type="region of interest" description="Disordered" evidence="2">
    <location>
        <begin position="257"/>
        <end position="290"/>
    </location>
</feature>
<feature type="coiled-coil region" evidence="1">
    <location>
        <begin position="493"/>
        <end position="520"/>
    </location>
</feature>
<accession>A0AA84Z6H2</accession>
<evidence type="ECO:0000256" key="1">
    <source>
        <dbReference type="SAM" id="Coils"/>
    </source>
</evidence>
<feature type="region of interest" description="Disordered" evidence="2">
    <location>
        <begin position="1224"/>
        <end position="1244"/>
    </location>
</feature>
<sequence>MMNEYIPSNINLTKKNGVLSVTKGKKPTTTKVRSKLASRKVIFEDPLCLNDKDIVADELLVQKEADYLSNNHNIDSAFSNKTDGNLESINDDIELIDLKGKVQDLSVQLEEICKYSRSPLNENDVCFCHDLVGGKCLLPQNRTYTDSPRLKTPPKVWFSKPDCCQSCTVPCCVKADSSSTNLLNNPEKLRPLTDEELLQDNLNDIRHRLSLLQDNYASKHLPSSVSNKIERDIDEHLEKLNKENSIQKQYHHLPTNRKSTNQTIKGKSLIDQKKSVDHQSLKSKTKPTIAQKQYQLNQQQNRKVPKEKLIHSSYNRLQLPNNKLKCENITKTFNEKQDKNLKNISNYDNGDDDDDDDADPEITLDKLEKYLETSDMIMDSKAEDLKTKHTEQETKLDETKEMVNELRSVYREIKDLLLNVRNRIDENNSMKLEQTEKIDTNTNSNALLSNSQPVLTPGTLLPSIRLAMEYSGKTISPTDDITQLISNLPDDPLVKASTALYELNRRRNNLENNLATLESSHNDQSIFGLLDLLTKDKSSAEKARIQAMINDAIEKVVHDKKSEKNNRPIGRISRLTQPKSQLTTQPKQMRDTSSSCSSPTRSRNVIDLFHQPKLYSTDRSPSPVTLTSPWRLNRRRAKRPLYPRSVNDPVRPRTAVLRLSDENLTGISSLQRRMQRSNSKVVRFIDHQNDETIESTTEPQQIQSNKYINMQAKIFTKPNSGIIPLGMYQYSLAIGPSKKYNKEDKLISTDTSGLLHEKGIGFHFQSNQSTEQPSNNFNALSRTELEDNILSRLVLQISNQLAKNQSQSHDTSSKENLQHLVETALLERIGLMLSPASVSPSPTNQLLRTEQQQLKTPSSSPDRTSHLGLLDIPTPMDSINKSELPYPDDFVHTKSKTPEPKSNWQPYNPDEESIFRNSRSPPTNPHHISTPEPSFADNFSLRSKLRSQSSSPIKQKSVMISPFPSSPQKYPSEKNVSEKSAEFNSQSLNSNSTALIDTKSSSFTEQFSLTAPDTFSDGMWLLDRSEGEAPYPVPYDKLKLIMSNMEPIRSSTTRRNNSLTQTFSLSKSTSNSSNNSSSDNTKQLKQDEISPGQLPYVLTTKQQYSNDKQMNPINNPLLHLLALKNSNQIKRNQLTHYEYDEMNKLLNQLKQIRQCSNNNNNSTIIHSPSLEWLANLSGSPLPQSNLNQLKNVKHCKSNMNLVNSPINKLKIESSTSIDDKLRQSIKQDHSNKSNHSTNENDSLKISMLRQVELVHSDDSEATTIDDETYEDDFTGEQTN</sequence>
<feature type="coiled-coil region" evidence="1">
    <location>
        <begin position="382"/>
        <end position="416"/>
    </location>
</feature>
<dbReference type="WBParaSite" id="SMRG1_14910.2">
    <property type="protein sequence ID" value="SMRG1_14910.2"/>
    <property type="gene ID" value="SMRG1_14910"/>
</dbReference>
<dbReference type="AlphaFoldDB" id="A0AA84Z6H2"/>
<feature type="compositionally biased region" description="Acidic residues" evidence="2">
    <location>
        <begin position="349"/>
        <end position="360"/>
    </location>
</feature>
<feature type="compositionally biased region" description="Low complexity" evidence="2">
    <location>
        <begin position="940"/>
        <end position="951"/>
    </location>
</feature>
<dbReference type="Proteomes" id="UP000050790">
    <property type="component" value="Unassembled WGS sequence"/>
</dbReference>
<feature type="compositionally biased region" description="Acidic residues" evidence="2">
    <location>
        <begin position="1259"/>
        <end position="1279"/>
    </location>
</feature>
<feature type="region of interest" description="Disordered" evidence="2">
    <location>
        <begin position="341"/>
        <end position="360"/>
    </location>
</feature>
<feature type="region of interest" description="Disordered" evidence="2">
    <location>
        <begin position="559"/>
        <end position="603"/>
    </location>
</feature>
<feature type="compositionally biased region" description="Basic and acidic residues" evidence="2">
    <location>
        <begin position="971"/>
        <end position="981"/>
    </location>
</feature>
<evidence type="ECO:0000313" key="4">
    <source>
        <dbReference type="WBParaSite" id="SMRG1_14910.1"/>
    </source>
</evidence>
<feature type="region of interest" description="Disordered" evidence="2">
    <location>
        <begin position="1063"/>
        <end position="1093"/>
    </location>
</feature>
<feature type="compositionally biased region" description="Polar residues" evidence="2">
    <location>
        <begin position="574"/>
        <end position="587"/>
    </location>
</feature>
<feature type="compositionally biased region" description="Low complexity" evidence="2">
    <location>
        <begin position="1064"/>
        <end position="1080"/>
    </location>
</feature>
<feature type="compositionally biased region" description="Basic and acidic residues" evidence="2">
    <location>
        <begin position="268"/>
        <end position="280"/>
    </location>
</feature>
<evidence type="ECO:0000256" key="2">
    <source>
        <dbReference type="SAM" id="MobiDB-lite"/>
    </source>
</evidence>
<feature type="compositionally biased region" description="Low complexity" evidence="2">
    <location>
        <begin position="592"/>
        <end position="603"/>
    </location>
</feature>
<evidence type="ECO:0000313" key="5">
    <source>
        <dbReference type="WBParaSite" id="SMRG1_14910.2"/>
    </source>
</evidence>
<keyword evidence="1" id="KW-0175">Coiled coil</keyword>
<protein>
    <submittedName>
        <fullName evidence="4 5">Uncharacterized protein</fullName>
    </submittedName>
</protein>
<evidence type="ECO:0000313" key="3">
    <source>
        <dbReference type="Proteomes" id="UP000050790"/>
    </source>
</evidence>